<proteinExistence type="predicted"/>
<evidence type="ECO:0000313" key="2">
    <source>
        <dbReference type="Proteomes" id="UP000814033"/>
    </source>
</evidence>
<accession>A0ACB8R4V7</accession>
<name>A0ACB8R4V7_9AGAM</name>
<evidence type="ECO:0000313" key="1">
    <source>
        <dbReference type="EMBL" id="KAI0039104.1"/>
    </source>
</evidence>
<reference evidence="1" key="2">
    <citation type="journal article" date="2022" name="New Phytol.">
        <title>Evolutionary transition to the ectomycorrhizal habit in the genomes of a hyperdiverse lineage of mushroom-forming fungi.</title>
        <authorList>
            <person name="Looney B."/>
            <person name="Miyauchi S."/>
            <person name="Morin E."/>
            <person name="Drula E."/>
            <person name="Courty P.E."/>
            <person name="Kohler A."/>
            <person name="Kuo A."/>
            <person name="LaButti K."/>
            <person name="Pangilinan J."/>
            <person name="Lipzen A."/>
            <person name="Riley R."/>
            <person name="Andreopoulos W."/>
            <person name="He G."/>
            <person name="Johnson J."/>
            <person name="Nolan M."/>
            <person name="Tritt A."/>
            <person name="Barry K.W."/>
            <person name="Grigoriev I.V."/>
            <person name="Nagy L.G."/>
            <person name="Hibbett D."/>
            <person name="Henrissat B."/>
            <person name="Matheny P.B."/>
            <person name="Labbe J."/>
            <person name="Martin F.M."/>
        </authorList>
    </citation>
    <scope>NUCLEOTIDE SEQUENCE</scope>
    <source>
        <strain evidence="1">FP105234-sp</strain>
    </source>
</reference>
<keyword evidence="2" id="KW-1185">Reference proteome</keyword>
<comment type="caution">
    <text evidence="1">The sequence shown here is derived from an EMBL/GenBank/DDBJ whole genome shotgun (WGS) entry which is preliminary data.</text>
</comment>
<reference evidence="1" key="1">
    <citation type="submission" date="2021-02" db="EMBL/GenBank/DDBJ databases">
        <authorList>
            <consortium name="DOE Joint Genome Institute"/>
            <person name="Ahrendt S."/>
            <person name="Looney B.P."/>
            <person name="Miyauchi S."/>
            <person name="Morin E."/>
            <person name="Drula E."/>
            <person name="Courty P.E."/>
            <person name="Chicoki N."/>
            <person name="Fauchery L."/>
            <person name="Kohler A."/>
            <person name="Kuo A."/>
            <person name="Labutti K."/>
            <person name="Pangilinan J."/>
            <person name="Lipzen A."/>
            <person name="Riley R."/>
            <person name="Andreopoulos W."/>
            <person name="He G."/>
            <person name="Johnson J."/>
            <person name="Barry K.W."/>
            <person name="Grigoriev I.V."/>
            <person name="Nagy L."/>
            <person name="Hibbett D."/>
            <person name="Henrissat B."/>
            <person name="Matheny P.B."/>
            <person name="Labbe J."/>
            <person name="Martin F."/>
        </authorList>
    </citation>
    <scope>NUCLEOTIDE SEQUENCE</scope>
    <source>
        <strain evidence="1">FP105234-sp</strain>
    </source>
</reference>
<gene>
    <name evidence="1" type="ORF">FA95DRAFT_1094615</name>
</gene>
<protein>
    <submittedName>
        <fullName evidence="1">Uncharacterized protein</fullName>
    </submittedName>
</protein>
<dbReference type="EMBL" id="MU276356">
    <property type="protein sequence ID" value="KAI0039104.1"/>
    <property type="molecule type" value="Genomic_DNA"/>
</dbReference>
<sequence>MAVRALPGIVGVDNHGYTARARSRGMCIHPPTSDAHIRGLPPNSRHAEFPRNSNGSSSRSIRHVPVFLSSKTNIIWTRALTLPRFAPRRIFPHTHRHDLGYDAGSPGRPELCLRLRYWEAPTAALIQQPQEGSDLSIRASDGQEPRWKEGGRY</sequence>
<dbReference type="Proteomes" id="UP000814033">
    <property type="component" value="Unassembled WGS sequence"/>
</dbReference>
<organism evidence="1 2">
    <name type="scientific">Auriscalpium vulgare</name>
    <dbReference type="NCBI Taxonomy" id="40419"/>
    <lineage>
        <taxon>Eukaryota</taxon>
        <taxon>Fungi</taxon>
        <taxon>Dikarya</taxon>
        <taxon>Basidiomycota</taxon>
        <taxon>Agaricomycotina</taxon>
        <taxon>Agaricomycetes</taxon>
        <taxon>Russulales</taxon>
        <taxon>Auriscalpiaceae</taxon>
        <taxon>Auriscalpium</taxon>
    </lineage>
</organism>